<proteinExistence type="predicted"/>
<dbReference type="EMBL" id="BLXT01005240">
    <property type="protein sequence ID" value="GFO20978.1"/>
    <property type="molecule type" value="Genomic_DNA"/>
</dbReference>
<evidence type="ECO:0000256" key="2">
    <source>
        <dbReference type="SAM" id="Phobius"/>
    </source>
</evidence>
<feature type="compositionally biased region" description="Polar residues" evidence="1">
    <location>
        <begin position="333"/>
        <end position="346"/>
    </location>
</feature>
<keyword evidence="2" id="KW-1133">Transmembrane helix</keyword>
<feature type="transmembrane region" description="Helical" evidence="2">
    <location>
        <begin position="262"/>
        <end position="288"/>
    </location>
</feature>
<sequence length="346" mass="38870">MAPNGWRQRVWRPTNTVLQSSTRTHSTRAMQIAATWPLSSWTQPAHRLTVMGMEGAHWVRVDGNCECEENYFGTSCEISRENLTPPLLRQPEGGAHMCEVDSNSECSSVFISGSNFFSSSELSCHIRQVEMTETGVREPLDAQTQVVQARLIARDRVRCDLGERTSFKRTLRISVSNDRVTTAAQYQLFVAYDPVCYRCDPFSCTRQTDVCVIGNACVKPGDFSVYDDCLYCDLQNPTEWTVRKEVQRCREKHAESDDSDDMLIPLVGTGCALLLLLIILVIGLIVFLRRRDAAKKRESRQTKGHSNLAYNCSDGVPFDGSPVLHMNVREDAPSNNLTASNYPEEA</sequence>
<comment type="caution">
    <text evidence="3">The sequence shown here is derived from an EMBL/GenBank/DDBJ whole genome shotgun (WGS) entry which is preliminary data.</text>
</comment>
<dbReference type="Proteomes" id="UP000735302">
    <property type="component" value="Unassembled WGS sequence"/>
</dbReference>
<name>A0AAV4BN25_9GAST</name>
<evidence type="ECO:0000313" key="3">
    <source>
        <dbReference type="EMBL" id="GFO20978.1"/>
    </source>
</evidence>
<keyword evidence="2" id="KW-0812">Transmembrane</keyword>
<protein>
    <submittedName>
        <fullName evidence="3">von Willebrand factor d and egf domain-containing protein</fullName>
    </submittedName>
</protein>
<reference evidence="3 4" key="1">
    <citation type="journal article" date="2021" name="Elife">
        <title>Chloroplast acquisition without the gene transfer in kleptoplastic sea slugs, Plakobranchus ocellatus.</title>
        <authorList>
            <person name="Maeda T."/>
            <person name="Takahashi S."/>
            <person name="Yoshida T."/>
            <person name="Shimamura S."/>
            <person name="Takaki Y."/>
            <person name="Nagai Y."/>
            <person name="Toyoda A."/>
            <person name="Suzuki Y."/>
            <person name="Arimoto A."/>
            <person name="Ishii H."/>
            <person name="Satoh N."/>
            <person name="Nishiyama T."/>
            <person name="Hasebe M."/>
            <person name="Maruyama T."/>
            <person name="Minagawa J."/>
            <person name="Obokata J."/>
            <person name="Shigenobu S."/>
        </authorList>
    </citation>
    <scope>NUCLEOTIDE SEQUENCE [LARGE SCALE GENOMIC DNA]</scope>
</reference>
<evidence type="ECO:0000313" key="4">
    <source>
        <dbReference type="Proteomes" id="UP000735302"/>
    </source>
</evidence>
<evidence type="ECO:0000256" key="1">
    <source>
        <dbReference type="SAM" id="MobiDB-lite"/>
    </source>
</evidence>
<organism evidence="3 4">
    <name type="scientific">Plakobranchus ocellatus</name>
    <dbReference type="NCBI Taxonomy" id="259542"/>
    <lineage>
        <taxon>Eukaryota</taxon>
        <taxon>Metazoa</taxon>
        <taxon>Spiralia</taxon>
        <taxon>Lophotrochozoa</taxon>
        <taxon>Mollusca</taxon>
        <taxon>Gastropoda</taxon>
        <taxon>Heterobranchia</taxon>
        <taxon>Euthyneura</taxon>
        <taxon>Panpulmonata</taxon>
        <taxon>Sacoglossa</taxon>
        <taxon>Placobranchoidea</taxon>
        <taxon>Plakobranchidae</taxon>
        <taxon>Plakobranchus</taxon>
    </lineage>
</organism>
<keyword evidence="2" id="KW-0472">Membrane</keyword>
<gene>
    <name evidence="3" type="ORF">PoB_004748300</name>
</gene>
<dbReference type="AlphaFoldDB" id="A0AAV4BN25"/>
<keyword evidence="4" id="KW-1185">Reference proteome</keyword>
<accession>A0AAV4BN25</accession>
<feature type="region of interest" description="Disordered" evidence="1">
    <location>
        <begin position="323"/>
        <end position="346"/>
    </location>
</feature>